<comment type="caution">
    <text evidence="6">The sequence shown here is derived from an EMBL/GenBank/DDBJ whole genome shotgun (WGS) entry which is preliminary data.</text>
</comment>
<dbReference type="OrthoDB" id="2582440at2"/>
<evidence type="ECO:0000259" key="4">
    <source>
        <dbReference type="Pfam" id="PF01345"/>
    </source>
</evidence>
<feature type="chain" id="PRO_5022710416" evidence="3">
    <location>
        <begin position="22"/>
        <end position="962"/>
    </location>
</feature>
<dbReference type="EMBL" id="VRTY01000056">
    <property type="protein sequence ID" value="TXK37794.1"/>
    <property type="molecule type" value="Genomic_DNA"/>
</dbReference>
<evidence type="ECO:0000256" key="3">
    <source>
        <dbReference type="SAM" id="SignalP"/>
    </source>
</evidence>
<dbReference type="RefSeq" id="WP_147922532.1">
    <property type="nucleotide sequence ID" value="NZ_VRTY01000056.1"/>
</dbReference>
<evidence type="ECO:0000313" key="7">
    <source>
        <dbReference type="Proteomes" id="UP000321926"/>
    </source>
</evidence>
<accession>A0A5C8JMG7</accession>
<feature type="domain" description="DUF11" evidence="4">
    <location>
        <begin position="239"/>
        <end position="352"/>
    </location>
</feature>
<dbReference type="Pfam" id="PF19408">
    <property type="entry name" value="PKD_6"/>
    <property type="match status" value="6"/>
</dbReference>
<evidence type="ECO:0000256" key="2">
    <source>
        <dbReference type="ARBA" id="ARBA00022729"/>
    </source>
</evidence>
<dbReference type="AlphaFoldDB" id="A0A5C8JMG7"/>
<evidence type="ECO:0000313" key="6">
    <source>
        <dbReference type="EMBL" id="TXK37794.1"/>
    </source>
</evidence>
<feature type="domain" description="PKD-like" evidence="5">
    <location>
        <begin position="709"/>
        <end position="783"/>
    </location>
</feature>
<dbReference type="Pfam" id="PF13585">
    <property type="entry name" value="CHU_C"/>
    <property type="match status" value="1"/>
</dbReference>
<keyword evidence="7" id="KW-1185">Reference proteome</keyword>
<name>A0A5C8JMG7_9BACT</name>
<dbReference type="InterPro" id="IPR001434">
    <property type="entry name" value="OmcB-like_DUF11"/>
</dbReference>
<feature type="domain" description="PKD-like" evidence="5">
    <location>
        <begin position="790"/>
        <end position="866"/>
    </location>
</feature>
<sequence>MSKFFTLLCTSLLVVIQISYAQTESVLKSAGNYSVIANTEVTNSGITSIGGNLAIYPGNRIVDPGDGLVVPGRKETGTSTAETAQNHAKEAYDALTTRTVTRNLGNVIGNRQILTPGVYYIPGDATLSNILILDGQRSFDSQFIFIIDGDFSSTSPASPGVTSAGVLPQNGAQADNVFWVVKGKADIGVSTLLMGSILAQESVTLRSGASLIGSAISLNSSVNLENNNIYLTNIIYANLGVTKVAQPANGRYTVGGTVTYVITARNSGADSGTATNVRVSEQFPSTLEFVHAEPSKGTYNPETNVWVVGNIEAETSATLTITFKILAAGNLVNNVVVTSDTPDPDPEDDEDEDPIVVICTNPDLVITGDASFCPGIPFLNYTVTEVVGGTYVYETTGGLSIESQSGNTVRIGLGTSVTGGTLTVRVTDQCGDVYTATQIIGGVNVLPTLPVIDGPALICPNSEAVFTATGGSAGLTYNWVVTGGLQIENTTDNTVTVRAGSTGGTLSVSSTNSCALTSPPATITIATTTPLAALAAIEGPTAICAGTNATFSVPVLAADASYEWGYSGNWTIISEGIVNGRYTVNARFAEVTTGSLTLTATNACGTVTATPVAVTVSSGAPAAPVDITAGGAACAGEQVAYSISPVNNAARYEWTVTGTGWSIAGDNTGATVTAIAGAGAGILSVKAVNGCGESSTSTLNVTGAETLGTVGTIAGSATTCEGTTGLQYSIGNVARATSYTWSVPAGWTITAGQGTTGITVRAGAGSGSVSVVASNACTTGNASLAVSSVPPVAAATITDISDLCNGLAFNTNPVAGATTYTWSVPNGFTILSGQGSTSIRVRADAANAFGSVTLVASNGICESPAASAPIDLARVDGALDFPKAFSPNGDGINDNWVISNISKYSNQVTLFNRWGSEVYRKTDYQNDWNGNGLEAGTYFYKVSVRQCDNTNREYTGYVMIFR</sequence>
<protein>
    <submittedName>
        <fullName evidence="6">DUF3494 domain-containing protein</fullName>
    </submittedName>
</protein>
<dbReference type="NCBIfam" id="TIGR04131">
    <property type="entry name" value="Bac_Flav_CTERM"/>
    <property type="match status" value="1"/>
</dbReference>
<evidence type="ECO:0000259" key="5">
    <source>
        <dbReference type="Pfam" id="PF19408"/>
    </source>
</evidence>
<dbReference type="InterPro" id="IPR047589">
    <property type="entry name" value="DUF11_rpt"/>
</dbReference>
<dbReference type="Pfam" id="PF11999">
    <property type="entry name" value="Ice_binding"/>
    <property type="match status" value="1"/>
</dbReference>
<reference evidence="6 7" key="1">
    <citation type="submission" date="2019-08" db="EMBL/GenBank/DDBJ databases">
        <authorList>
            <person name="Shi S."/>
        </authorList>
    </citation>
    <scope>NUCLEOTIDE SEQUENCE [LARGE SCALE GENOMIC DNA]</scope>
    <source>
        <strain evidence="6 7">GY10130</strain>
    </source>
</reference>
<feature type="domain" description="PKD-like" evidence="5">
    <location>
        <begin position="532"/>
        <end position="614"/>
    </location>
</feature>
<feature type="signal peptide" evidence="3">
    <location>
        <begin position="1"/>
        <end position="21"/>
    </location>
</feature>
<feature type="domain" description="PKD-like" evidence="5">
    <location>
        <begin position="621"/>
        <end position="701"/>
    </location>
</feature>
<feature type="domain" description="PKD-like" evidence="5">
    <location>
        <begin position="450"/>
        <end position="518"/>
    </location>
</feature>
<dbReference type="InterPro" id="IPR045829">
    <property type="entry name" value="PKD_6"/>
</dbReference>
<dbReference type="NCBIfam" id="TIGR01451">
    <property type="entry name" value="B_ant_repeat"/>
    <property type="match status" value="1"/>
</dbReference>
<proteinExistence type="inferred from homology"/>
<comment type="similarity">
    <text evidence="1">Belongs to the ice-binding protein family.</text>
</comment>
<dbReference type="Proteomes" id="UP000321926">
    <property type="component" value="Unassembled WGS sequence"/>
</dbReference>
<organism evidence="6 7">
    <name type="scientific">Pontibacter qinzhouensis</name>
    <dbReference type="NCBI Taxonomy" id="2603253"/>
    <lineage>
        <taxon>Bacteria</taxon>
        <taxon>Pseudomonadati</taxon>
        <taxon>Bacteroidota</taxon>
        <taxon>Cytophagia</taxon>
        <taxon>Cytophagales</taxon>
        <taxon>Hymenobacteraceae</taxon>
        <taxon>Pontibacter</taxon>
    </lineage>
</organism>
<dbReference type="InterPro" id="IPR026341">
    <property type="entry name" value="T9SS_type_B"/>
</dbReference>
<dbReference type="Pfam" id="PF01345">
    <property type="entry name" value="DUF11"/>
    <property type="match status" value="1"/>
</dbReference>
<feature type="domain" description="PKD-like" evidence="5">
    <location>
        <begin position="365"/>
        <end position="433"/>
    </location>
</feature>
<dbReference type="InterPro" id="IPR021884">
    <property type="entry name" value="Ice-bd_prot"/>
</dbReference>
<dbReference type="Gene3D" id="2.60.40.1170">
    <property type="entry name" value="Mu homology domain, subdomain B"/>
    <property type="match status" value="1"/>
</dbReference>
<evidence type="ECO:0000256" key="1">
    <source>
        <dbReference type="ARBA" id="ARBA00005445"/>
    </source>
</evidence>
<gene>
    <name evidence="6" type="ORF">FVR03_14780</name>
</gene>
<keyword evidence="2 3" id="KW-0732">Signal</keyword>